<dbReference type="Gene3D" id="1.10.150.910">
    <property type="match status" value="1"/>
</dbReference>
<dbReference type="EMBL" id="ML210316">
    <property type="protein sequence ID" value="TFK20000.1"/>
    <property type="molecule type" value="Genomic_DNA"/>
</dbReference>
<protein>
    <submittedName>
        <fullName evidence="7">Uncharacterized protein</fullName>
    </submittedName>
</protein>
<feature type="domain" description="RSE1/DDB1/CPSF1 first beta-propeller" evidence="5">
    <location>
        <begin position="14"/>
        <end position="406"/>
    </location>
</feature>
<dbReference type="InterPro" id="IPR018846">
    <property type="entry name" value="Beta-prop_RSE1/DDB1/CPSF1_1st"/>
</dbReference>
<evidence type="ECO:0000256" key="1">
    <source>
        <dbReference type="ARBA" id="ARBA00004123"/>
    </source>
</evidence>
<dbReference type="PANTHER" id="PTHR10644">
    <property type="entry name" value="DNA REPAIR/RNA PROCESSING CPSF FAMILY"/>
    <property type="match status" value="1"/>
</dbReference>
<evidence type="ECO:0000256" key="2">
    <source>
        <dbReference type="ARBA" id="ARBA00023242"/>
    </source>
</evidence>
<dbReference type="Pfam" id="PF10433">
    <property type="entry name" value="Beta-prop_RSE1_1st"/>
    <property type="match status" value="1"/>
</dbReference>
<proteinExistence type="predicted"/>
<dbReference type="GO" id="GO:0003676">
    <property type="term" value="F:nucleic acid binding"/>
    <property type="evidence" value="ECO:0007669"/>
    <property type="project" value="InterPro"/>
</dbReference>
<dbReference type="Pfam" id="PF23726">
    <property type="entry name" value="Beta-prop_RSE1_2nd"/>
    <property type="match status" value="1"/>
</dbReference>
<sequence length="1285" mass="140413">MAVKLVTTFHPSSSVVSSVKCRLASRDLEHLVVAKLDRIDVYSLRPHGLQHECGVDVWGRVLCVKALPISGTERSKLALMTSHPDPELVFFSYKELEGGSAELVATKSLSLFERSPREAEFFNDLVVHPSGEVAVASCYVGKLKVIKLKSGGYEKDFDLSLLELNVLSLAFLPSEEDECVLAILHLDYQSRVQLIARDIPFNSSDDVSTAPSTLLHPTSISNKNIPFPVDQIPNLIPVPPVEIDYEPQDEADEEDAEFRGGVLVVGGRKVLFYELSSQSGRDKQKGKMNRLDKMKADSNQAKVKQAVAKQAEREARKRKPTASVDWPWDEVTAWSDVEDAPLRFFIGDAAGELSMLSLEHIRTLGLILLPLGTVSPSTTLNYLTNQTIYVGSHLGDSQLIQITPIPSDLPSDLYRAVPHNIRTVKKNALHVSSNAKGKGKARALDDDMDVDEEELEEEKGKIIEPEGSYLKVVKTFKNIAPINDAILVDTEGSGQNEIITCSGGSSSGALNIVRNGAEFQELANLQGISNINALWPVKNRVDESSHSHLIASTHERSMLFQINDAGDNTTFSLLDPTAARDLVTKEPTIAFRNVPQRVSVIRELKYVNSNWVVQVTVSGVYLLELDPVMGGFTERAKWTPPVLPGTSKPCEIMVASVNASQVFLALNGGRVLVLRFNEGGHAFETVAEKFLGAEVSAVSCQPVDETQQFSTIFLVAYWEPASEDAGTNTSVEVFKLKGKSLVSAEKIVPNKTFSAVVRSLLLYNFGTDTSTEGLDYHSYLLCGLTDGTLAHFKWMKGQLSDQKVVALGHAPIHMMSCSVDGRRSVVAAGNRATVFSFERKRLTHSPVMLKDLSAACILNTQTFKGSLVLANTHGLLIGVIKELGKMSIRSVPMGYDNPQRIIHVPFLRAFAVACTVYQPSRVGDGQVLKGCLKLMDDSSFKVLSQFNCEVDELASALTTFTLEIDGKETAFICAGTTSSGKGRLLVFSTVSSETRQINQEFTLVASVAVNGQGVNSLKYVDKHIVAAVDSAVVSYQLESKDTAPSPFVLKKVFDWNHNYIVQSLGTFNNRIAIADIASSVSLAAIKNGKITAIARDYGPLLPFTVEALSETEVIGANESSNLFTFELEKSMGQKKLGRKGEYYLADLPTKFIRGNVSLDATPNDIYEPSVVFFTSCGRIGVIVEAKDEALGKHLENLQRNLSGHVKGVGAPSHAKFRAPRNTRGRSDADEGAKVFIDGDFLETFLGTIGDKKKVDRIVAGTTGPERLTLPVEEFQRVLETLQNMH</sequence>
<dbReference type="Gene3D" id="2.130.10.10">
    <property type="entry name" value="YVTN repeat-like/Quinoprotein amine dehydrogenase"/>
    <property type="match status" value="3"/>
</dbReference>
<dbReference type="OrthoDB" id="433457at2759"/>
<dbReference type="SUPFAM" id="SSF69322">
    <property type="entry name" value="Tricorn protease domain 2"/>
    <property type="match status" value="1"/>
</dbReference>
<dbReference type="GO" id="GO:0005634">
    <property type="term" value="C:nucleus"/>
    <property type="evidence" value="ECO:0007669"/>
    <property type="project" value="UniProtKB-SubCell"/>
</dbReference>
<feature type="compositionally biased region" description="Basic residues" evidence="3">
    <location>
        <begin position="1214"/>
        <end position="1223"/>
    </location>
</feature>
<dbReference type="Pfam" id="PF03178">
    <property type="entry name" value="CPSF_A"/>
    <property type="match status" value="1"/>
</dbReference>
<organism evidence="7 8">
    <name type="scientific">Coprinopsis marcescibilis</name>
    <name type="common">Agaric fungus</name>
    <name type="synonym">Psathyrella marcescibilis</name>
    <dbReference type="NCBI Taxonomy" id="230819"/>
    <lineage>
        <taxon>Eukaryota</taxon>
        <taxon>Fungi</taxon>
        <taxon>Dikarya</taxon>
        <taxon>Basidiomycota</taxon>
        <taxon>Agaricomycotina</taxon>
        <taxon>Agaricomycetes</taxon>
        <taxon>Agaricomycetidae</taxon>
        <taxon>Agaricales</taxon>
        <taxon>Agaricineae</taxon>
        <taxon>Psathyrellaceae</taxon>
        <taxon>Coprinopsis</taxon>
    </lineage>
</organism>
<comment type="subcellular location">
    <subcellularLocation>
        <location evidence="1">Nucleus</location>
    </subcellularLocation>
</comment>
<evidence type="ECO:0000313" key="8">
    <source>
        <dbReference type="Proteomes" id="UP000307440"/>
    </source>
</evidence>
<feature type="compositionally biased region" description="Basic and acidic residues" evidence="3">
    <location>
        <begin position="281"/>
        <end position="296"/>
    </location>
</feature>
<dbReference type="Proteomes" id="UP000307440">
    <property type="component" value="Unassembled WGS sequence"/>
</dbReference>
<dbReference type="InterPro" id="IPR058543">
    <property type="entry name" value="Beta-prop_RSE1/DDB1/CPSF1_2nd"/>
</dbReference>
<keyword evidence="8" id="KW-1185">Reference proteome</keyword>
<feature type="domain" description="RSE1/DDB1/CPSF1 C-terminal" evidence="4">
    <location>
        <begin position="929"/>
        <end position="1245"/>
    </location>
</feature>
<evidence type="ECO:0000259" key="4">
    <source>
        <dbReference type="Pfam" id="PF03178"/>
    </source>
</evidence>
<keyword evidence="2" id="KW-0539">Nucleus</keyword>
<evidence type="ECO:0000259" key="6">
    <source>
        <dbReference type="Pfam" id="PF23726"/>
    </source>
</evidence>
<feature type="domain" description="RSE1/DDB1/CPSF1 second beta-propeller" evidence="6">
    <location>
        <begin position="521"/>
        <end position="878"/>
    </location>
</feature>
<evidence type="ECO:0000313" key="7">
    <source>
        <dbReference type="EMBL" id="TFK20000.1"/>
    </source>
</evidence>
<dbReference type="STRING" id="230819.A0A5C3KIM6"/>
<evidence type="ECO:0000259" key="5">
    <source>
        <dbReference type="Pfam" id="PF10433"/>
    </source>
</evidence>
<dbReference type="InterPro" id="IPR004871">
    <property type="entry name" value="RSE1/DDB1/CPSF1_C"/>
</dbReference>
<accession>A0A5C3KIM6</accession>
<name>A0A5C3KIM6_COPMA</name>
<feature type="region of interest" description="Disordered" evidence="3">
    <location>
        <begin position="1208"/>
        <end position="1227"/>
    </location>
</feature>
<reference evidence="7 8" key="1">
    <citation type="journal article" date="2019" name="Nat. Ecol. Evol.">
        <title>Megaphylogeny resolves global patterns of mushroom evolution.</title>
        <authorList>
            <person name="Varga T."/>
            <person name="Krizsan K."/>
            <person name="Foldi C."/>
            <person name="Dima B."/>
            <person name="Sanchez-Garcia M."/>
            <person name="Sanchez-Ramirez S."/>
            <person name="Szollosi G.J."/>
            <person name="Szarkandi J.G."/>
            <person name="Papp V."/>
            <person name="Albert L."/>
            <person name="Andreopoulos W."/>
            <person name="Angelini C."/>
            <person name="Antonin V."/>
            <person name="Barry K.W."/>
            <person name="Bougher N.L."/>
            <person name="Buchanan P."/>
            <person name="Buyck B."/>
            <person name="Bense V."/>
            <person name="Catcheside P."/>
            <person name="Chovatia M."/>
            <person name="Cooper J."/>
            <person name="Damon W."/>
            <person name="Desjardin D."/>
            <person name="Finy P."/>
            <person name="Geml J."/>
            <person name="Haridas S."/>
            <person name="Hughes K."/>
            <person name="Justo A."/>
            <person name="Karasinski D."/>
            <person name="Kautmanova I."/>
            <person name="Kiss B."/>
            <person name="Kocsube S."/>
            <person name="Kotiranta H."/>
            <person name="LaButti K.M."/>
            <person name="Lechner B.E."/>
            <person name="Liimatainen K."/>
            <person name="Lipzen A."/>
            <person name="Lukacs Z."/>
            <person name="Mihaltcheva S."/>
            <person name="Morgado L.N."/>
            <person name="Niskanen T."/>
            <person name="Noordeloos M.E."/>
            <person name="Ohm R.A."/>
            <person name="Ortiz-Santana B."/>
            <person name="Ovrebo C."/>
            <person name="Racz N."/>
            <person name="Riley R."/>
            <person name="Savchenko A."/>
            <person name="Shiryaev A."/>
            <person name="Soop K."/>
            <person name="Spirin V."/>
            <person name="Szebenyi C."/>
            <person name="Tomsovsky M."/>
            <person name="Tulloss R.E."/>
            <person name="Uehling J."/>
            <person name="Grigoriev I.V."/>
            <person name="Vagvolgyi C."/>
            <person name="Papp T."/>
            <person name="Martin F.M."/>
            <person name="Miettinen O."/>
            <person name="Hibbett D.S."/>
            <person name="Nagy L.G."/>
        </authorList>
    </citation>
    <scope>NUCLEOTIDE SEQUENCE [LARGE SCALE GENOMIC DNA]</scope>
    <source>
        <strain evidence="7 8">CBS 121175</strain>
    </source>
</reference>
<dbReference type="InterPro" id="IPR050358">
    <property type="entry name" value="RSE1/DDB1/CFT1"/>
</dbReference>
<feature type="region of interest" description="Disordered" evidence="3">
    <location>
        <begin position="281"/>
        <end position="303"/>
    </location>
</feature>
<gene>
    <name evidence="7" type="ORF">FA15DRAFT_673909</name>
</gene>
<evidence type="ECO:0000256" key="3">
    <source>
        <dbReference type="SAM" id="MobiDB-lite"/>
    </source>
</evidence>
<dbReference type="InterPro" id="IPR015943">
    <property type="entry name" value="WD40/YVTN_repeat-like_dom_sf"/>
</dbReference>